<name>B3RPF8_TRIAD</name>
<evidence type="ECO:0000256" key="11">
    <source>
        <dbReference type="ARBA" id="ARBA00047446"/>
    </source>
</evidence>
<dbReference type="STRING" id="10228.B3RPF8"/>
<evidence type="ECO:0000256" key="3">
    <source>
        <dbReference type="ARBA" id="ARBA00022490"/>
    </source>
</evidence>
<dbReference type="EC" id="4.1.1.94" evidence="7"/>
<dbReference type="InterPro" id="IPR029045">
    <property type="entry name" value="ClpP/crotonase-like_dom_sf"/>
</dbReference>
<evidence type="ECO:0000256" key="13">
    <source>
        <dbReference type="RuleBase" id="RU003707"/>
    </source>
</evidence>
<dbReference type="GO" id="GO:0006635">
    <property type="term" value="P:fatty acid beta-oxidation"/>
    <property type="evidence" value="ECO:0000318"/>
    <property type="project" value="GO_Central"/>
</dbReference>
<dbReference type="InterPro" id="IPR018376">
    <property type="entry name" value="Enoyl-CoA_hyd/isom_CS"/>
</dbReference>
<dbReference type="eggNOG" id="KOG1680">
    <property type="taxonomic scope" value="Eukaryota"/>
</dbReference>
<evidence type="ECO:0000256" key="12">
    <source>
        <dbReference type="ARBA" id="ARBA00056546"/>
    </source>
</evidence>
<dbReference type="Proteomes" id="UP000009022">
    <property type="component" value="Unassembled WGS sequence"/>
</dbReference>
<dbReference type="OMA" id="FTICRPE"/>
<dbReference type="PANTHER" id="PTHR11941">
    <property type="entry name" value="ENOYL-COA HYDRATASE-RELATED"/>
    <property type="match status" value="1"/>
</dbReference>
<sequence length="308" mass="34059">MWRFMSIQNRNELLCTVNRISCVINRKGCYRHLSRTSVLSVTDNTSIIQQLQKVEGGKIKLEKFDDSKIAVLTIDNERIRNALSGSMMVQLRDAINQLEEWKEGKGVILIGASSTFCSGADLNLAKQFNSPEHGEAMCELMQTTLTRLKRLPMISLAVIEGKALGGGAELTTACDFRLISKNAEIRFVHVKRGVTPGWGGGSRLVNIVGRRMALRLLAGSIKITAKDALQYGLADDIISSDQVTLHAGMNWLKKIIDGPVNSIRGIKQIVTYADDLGTDQALQFERSVFTTVWGAPALMESLETKKKY</sequence>
<dbReference type="InParanoid" id="B3RPF8"/>
<reference evidence="14 15" key="1">
    <citation type="journal article" date="2008" name="Nature">
        <title>The Trichoplax genome and the nature of placozoans.</title>
        <authorList>
            <person name="Srivastava M."/>
            <person name="Begovic E."/>
            <person name="Chapman J."/>
            <person name="Putnam N.H."/>
            <person name="Hellsten U."/>
            <person name="Kawashima T."/>
            <person name="Kuo A."/>
            <person name="Mitros T."/>
            <person name="Salamov A."/>
            <person name="Carpenter M.L."/>
            <person name="Signorovitch A.Y."/>
            <person name="Moreno M.A."/>
            <person name="Kamm K."/>
            <person name="Grimwood J."/>
            <person name="Schmutz J."/>
            <person name="Shapiro H."/>
            <person name="Grigoriev I.V."/>
            <person name="Buss L.W."/>
            <person name="Schierwater B."/>
            <person name="Dellaporta S.L."/>
            <person name="Rokhsar D.S."/>
        </authorList>
    </citation>
    <scope>NUCLEOTIDE SEQUENCE [LARGE SCALE GENOMIC DNA]</scope>
    <source>
        <strain evidence="14 15">Grell-BS-1999</strain>
    </source>
</reference>
<comment type="catalytic activity">
    <reaction evidence="6">
        <text>(2R)-ethylmalonyl-CoA + H(+) = butanoyl-CoA + CO2</text>
        <dbReference type="Rhea" id="RHEA:59540"/>
        <dbReference type="ChEBI" id="CHEBI:15378"/>
        <dbReference type="ChEBI" id="CHEBI:16526"/>
        <dbReference type="ChEBI" id="CHEBI:57371"/>
        <dbReference type="ChEBI" id="CHEBI:85316"/>
        <dbReference type="EC" id="4.1.1.94"/>
    </reaction>
    <physiologicalReaction direction="left-to-right" evidence="6">
        <dbReference type="Rhea" id="RHEA:59541"/>
    </physiologicalReaction>
</comment>
<dbReference type="AlphaFoldDB" id="B3RPF8"/>
<evidence type="ECO:0000256" key="10">
    <source>
        <dbReference type="ARBA" id="ARBA00042182"/>
    </source>
</evidence>
<keyword evidence="3" id="KW-0963">Cytoplasm</keyword>
<dbReference type="HOGENOM" id="CLU_009834_7_6_1"/>
<evidence type="ECO:0000313" key="14">
    <source>
        <dbReference type="EMBL" id="EDV28183.1"/>
    </source>
</evidence>
<dbReference type="FunFam" id="3.90.226.10:FF:000109">
    <property type="entry name" value="Enoyl-CoA hydratase, putative"/>
    <property type="match status" value="1"/>
</dbReference>
<evidence type="ECO:0000256" key="1">
    <source>
        <dbReference type="ARBA" id="ARBA00004514"/>
    </source>
</evidence>
<dbReference type="Pfam" id="PF00378">
    <property type="entry name" value="ECH_1"/>
    <property type="match status" value="1"/>
</dbReference>
<dbReference type="PROSITE" id="PS00166">
    <property type="entry name" value="ENOYL_COA_HYDRATASE"/>
    <property type="match status" value="1"/>
</dbReference>
<dbReference type="CTD" id="6750676"/>
<dbReference type="GeneID" id="6750676"/>
<keyword evidence="4" id="KW-0456">Lyase</keyword>
<comment type="function">
    <text evidence="12">Decarboxylates ethylmalonyl-CoA, a potentially toxic metabolite, to form butyryl-CoA, suggesting it might be involved in metabolite proofreading. Acts preferentially on (S)-ethylmalonyl-CoA but also has some activity on the (R)-isomer. Also has methylmalonyl-CoA decarboxylase activity at lower level.</text>
</comment>
<keyword evidence="15" id="KW-1185">Reference proteome</keyword>
<evidence type="ECO:0000256" key="7">
    <source>
        <dbReference type="ARBA" id="ARBA00038883"/>
    </source>
</evidence>
<dbReference type="GO" id="GO:0004492">
    <property type="term" value="F:methyl/ethyl malonyl-CoA decarboxylase activity"/>
    <property type="evidence" value="ECO:0007669"/>
    <property type="project" value="UniProtKB-EC"/>
</dbReference>
<evidence type="ECO:0000256" key="4">
    <source>
        <dbReference type="ARBA" id="ARBA00023239"/>
    </source>
</evidence>
<comment type="catalytic activity">
    <reaction evidence="5">
        <text>(2S)-ethylmalonyl-CoA + H(+) = butanoyl-CoA + CO2</text>
        <dbReference type="Rhea" id="RHEA:32131"/>
        <dbReference type="ChEBI" id="CHEBI:15378"/>
        <dbReference type="ChEBI" id="CHEBI:16526"/>
        <dbReference type="ChEBI" id="CHEBI:57371"/>
        <dbReference type="ChEBI" id="CHEBI:60909"/>
        <dbReference type="EC" id="4.1.1.94"/>
    </reaction>
    <physiologicalReaction direction="left-to-right" evidence="5">
        <dbReference type="Rhea" id="RHEA:32132"/>
    </physiologicalReaction>
</comment>
<comment type="similarity">
    <text evidence="2 13">Belongs to the enoyl-CoA hydratase/isomerase family.</text>
</comment>
<evidence type="ECO:0000313" key="15">
    <source>
        <dbReference type="Proteomes" id="UP000009022"/>
    </source>
</evidence>
<organism evidence="14 15">
    <name type="scientific">Trichoplax adhaerens</name>
    <name type="common">Trichoplax reptans</name>
    <dbReference type="NCBI Taxonomy" id="10228"/>
    <lineage>
        <taxon>Eukaryota</taxon>
        <taxon>Metazoa</taxon>
        <taxon>Placozoa</taxon>
        <taxon>Uniplacotomia</taxon>
        <taxon>Trichoplacea</taxon>
        <taxon>Trichoplacidae</taxon>
        <taxon>Trichoplax</taxon>
    </lineage>
</organism>
<evidence type="ECO:0000256" key="6">
    <source>
        <dbReference type="ARBA" id="ARBA00036541"/>
    </source>
</evidence>
<dbReference type="RefSeq" id="XP_002110017.1">
    <property type="nucleotide sequence ID" value="XM_002109981.1"/>
</dbReference>
<proteinExistence type="inferred from homology"/>
<evidence type="ECO:0000256" key="9">
    <source>
        <dbReference type="ARBA" id="ARBA00042052"/>
    </source>
</evidence>
<dbReference type="PANTHER" id="PTHR11941:SF27">
    <property type="entry name" value="ETHYLMALONYL-COA DECARBOXYLASE"/>
    <property type="match status" value="1"/>
</dbReference>
<gene>
    <name evidence="14" type="ORF">TRIADDRAFT_53519</name>
</gene>
<evidence type="ECO:0000256" key="5">
    <source>
        <dbReference type="ARBA" id="ARBA00036343"/>
    </source>
</evidence>
<dbReference type="FunCoup" id="B3RPF8">
    <property type="interactions" value="804"/>
</dbReference>
<protein>
    <recommendedName>
        <fullName evidence="8">Ethylmalonyl-CoA decarboxylase</fullName>
        <ecNumber evidence="7">4.1.1.94</ecNumber>
    </recommendedName>
    <alternativeName>
        <fullName evidence="10">Enoyl-CoA hydratase domain-containing protein 1</fullName>
    </alternativeName>
    <alternativeName>
        <fullName evidence="9">Methylmalonyl-CoA decarboxylase</fullName>
    </alternativeName>
</protein>
<accession>B3RPF8</accession>
<dbReference type="PhylomeDB" id="B3RPF8"/>
<dbReference type="CDD" id="cd06558">
    <property type="entry name" value="crotonase-like"/>
    <property type="match status" value="1"/>
</dbReference>
<dbReference type="OrthoDB" id="448450at2759"/>
<dbReference type="EMBL" id="DS985242">
    <property type="protein sequence ID" value="EDV28183.1"/>
    <property type="molecule type" value="Genomic_DNA"/>
</dbReference>
<comment type="catalytic activity">
    <reaction evidence="11">
        <text>(S)-methylmalonyl-CoA + H(+) = propanoyl-CoA + CO2</text>
        <dbReference type="Rhea" id="RHEA:61340"/>
        <dbReference type="ChEBI" id="CHEBI:15378"/>
        <dbReference type="ChEBI" id="CHEBI:16526"/>
        <dbReference type="ChEBI" id="CHEBI:57327"/>
        <dbReference type="ChEBI" id="CHEBI:57392"/>
        <dbReference type="EC" id="4.1.1.94"/>
    </reaction>
    <physiologicalReaction direction="left-to-right" evidence="11">
        <dbReference type="Rhea" id="RHEA:61341"/>
    </physiologicalReaction>
</comment>
<dbReference type="InterPro" id="IPR001753">
    <property type="entry name" value="Enoyl-CoA_hydra/iso"/>
</dbReference>
<evidence type="ECO:0000256" key="8">
    <source>
        <dbReference type="ARBA" id="ARBA00039903"/>
    </source>
</evidence>
<comment type="subcellular location">
    <subcellularLocation>
        <location evidence="1">Cytoplasm</location>
        <location evidence="1">Cytosol</location>
    </subcellularLocation>
</comment>
<dbReference type="SUPFAM" id="SSF52096">
    <property type="entry name" value="ClpP/crotonase"/>
    <property type="match status" value="1"/>
</dbReference>
<evidence type="ECO:0000256" key="2">
    <source>
        <dbReference type="ARBA" id="ARBA00005254"/>
    </source>
</evidence>
<dbReference type="Gene3D" id="3.90.226.10">
    <property type="entry name" value="2-enoyl-CoA Hydratase, Chain A, domain 1"/>
    <property type="match status" value="1"/>
</dbReference>
<dbReference type="KEGG" id="tad:TRIADDRAFT_53519"/>
<dbReference type="GO" id="GO:0005829">
    <property type="term" value="C:cytosol"/>
    <property type="evidence" value="ECO:0000318"/>
    <property type="project" value="GO_Central"/>
</dbReference>